<feature type="signal peptide" evidence="1">
    <location>
        <begin position="1"/>
        <end position="19"/>
    </location>
</feature>
<dbReference type="Proteomes" id="UP000823388">
    <property type="component" value="Chromosome 9N"/>
</dbReference>
<organism evidence="2 3">
    <name type="scientific">Panicum virgatum</name>
    <name type="common">Blackwell switchgrass</name>
    <dbReference type="NCBI Taxonomy" id="38727"/>
    <lineage>
        <taxon>Eukaryota</taxon>
        <taxon>Viridiplantae</taxon>
        <taxon>Streptophyta</taxon>
        <taxon>Embryophyta</taxon>
        <taxon>Tracheophyta</taxon>
        <taxon>Spermatophyta</taxon>
        <taxon>Magnoliopsida</taxon>
        <taxon>Liliopsida</taxon>
        <taxon>Poales</taxon>
        <taxon>Poaceae</taxon>
        <taxon>PACMAD clade</taxon>
        <taxon>Panicoideae</taxon>
        <taxon>Panicodae</taxon>
        <taxon>Paniceae</taxon>
        <taxon>Panicinae</taxon>
        <taxon>Panicum</taxon>
        <taxon>Panicum sect. Hiantes</taxon>
    </lineage>
</organism>
<protein>
    <submittedName>
        <fullName evidence="2">Uncharacterized protein</fullName>
    </submittedName>
</protein>
<accession>A0A8T0MZW8</accession>
<dbReference type="AlphaFoldDB" id="A0A8T0MZW8"/>
<evidence type="ECO:0000313" key="3">
    <source>
        <dbReference type="Proteomes" id="UP000823388"/>
    </source>
</evidence>
<name>A0A8T0MZW8_PANVG</name>
<dbReference type="EMBL" id="CM029054">
    <property type="protein sequence ID" value="KAG2541199.1"/>
    <property type="molecule type" value="Genomic_DNA"/>
</dbReference>
<sequence length="197" mass="22300">MPRFVVWKICFLLLLSGNGEEIGWLRSLHDGSDDGGGGIYSVGNLLGATTWRIRFPDGVIEAGVVPSSWNNFLRPLLRFAVVRSNHGEGLVRISLTSKLMSISLGSNRLGSVSLLHRWQKKEEERRKNEEEDCARSNLQGCWSPFFGRLFSACLLSVCLCGLLFDFLHKFGIEIWRCSVREYFESVAYILMMYSALI</sequence>
<gene>
    <name evidence="2" type="ORF">PVAP13_9NG609800</name>
</gene>
<keyword evidence="1" id="KW-0732">Signal</keyword>
<evidence type="ECO:0000313" key="2">
    <source>
        <dbReference type="EMBL" id="KAG2541199.1"/>
    </source>
</evidence>
<feature type="chain" id="PRO_5035729680" evidence="1">
    <location>
        <begin position="20"/>
        <end position="197"/>
    </location>
</feature>
<reference evidence="2" key="1">
    <citation type="submission" date="2020-05" db="EMBL/GenBank/DDBJ databases">
        <title>WGS assembly of Panicum virgatum.</title>
        <authorList>
            <person name="Lovell J.T."/>
            <person name="Jenkins J."/>
            <person name="Shu S."/>
            <person name="Juenger T.E."/>
            <person name="Schmutz J."/>
        </authorList>
    </citation>
    <scope>NUCLEOTIDE SEQUENCE</scope>
    <source>
        <strain evidence="2">AP13</strain>
    </source>
</reference>
<keyword evidence="3" id="KW-1185">Reference proteome</keyword>
<proteinExistence type="predicted"/>
<evidence type="ECO:0000256" key="1">
    <source>
        <dbReference type="SAM" id="SignalP"/>
    </source>
</evidence>
<comment type="caution">
    <text evidence="2">The sequence shown here is derived from an EMBL/GenBank/DDBJ whole genome shotgun (WGS) entry which is preliminary data.</text>
</comment>